<proteinExistence type="predicted"/>
<name>A0A6N6BAZ0_CAMLA</name>
<evidence type="ECO:0000256" key="1">
    <source>
        <dbReference type="SAM" id="Phobius"/>
    </source>
</evidence>
<keyword evidence="1" id="KW-1133">Transmembrane helix</keyword>
<reference evidence="2 3" key="1">
    <citation type="submission" date="2019-11" db="EMBL/GenBank/DDBJ databases">
        <authorList>
            <consortium name="PulseNet: The National Subtyping Network for Foodborne Disease Surveillance"/>
            <person name="Tarr C.L."/>
            <person name="Trees E."/>
            <person name="Katz L.S."/>
            <person name="Carleton-Romer H.A."/>
            <person name="Stroika S."/>
            <person name="Kucerova Z."/>
            <person name="Roache K.F."/>
            <person name="Sabol A.L."/>
            <person name="Besser J."/>
            <person name="Gerner-Smidt P."/>
        </authorList>
    </citation>
    <scope>NUCLEOTIDE SEQUENCE [LARGE SCALE GENOMIC DNA]</scope>
    <source>
        <strain evidence="2 3">PNUSAC013627</strain>
    </source>
</reference>
<dbReference type="RefSeq" id="WP_214098819.1">
    <property type="nucleotide sequence ID" value="NZ_JAHCYN010000014.1"/>
</dbReference>
<dbReference type="Proteomes" id="UP000471322">
    <property type="component" value="Unassembled WGS sequence"/>
</dbReference>
<dbReference type="AlphaFoldDB" id="A0A6N6BAZ0"/>
<keyword evidence="1" id="KW-0472">Membrane</keyword>
<comment type="caution">
    <text evidence="2">The sequence shown here is derived from an EMBL/GenBank/DDBJ whole genome shotgun (WGS) entry which is preliminary data.</text>
</comment>
<keyword evidence="1" id="KW-0812">Transmembrane</keyword>
<accession>A0A6N6BAZ0</accession>
<organism evidence="2 3">
    <name type="scientific">Campylobacter lari</name>
    <dbReference type="NCBI Taxonomy" id="201"/>
    <lineage>
        <taxon>Bacteria</taxon>
        <taxon>Pseudomonadati</taxon>
        <taxon>Campylobacterota</taxon>
        <taxon>Epsilonproteobacteria</taxon>
        <taxon>Campylobacterales</taxon>
        <taxon>Campylobacteraceae</taxon>
        <taxon>Campylobacter</taxon>
    </lineage>
</organism>
<evidence type="ECO:0000313" key="2">
    <source>
        <dbReference type="EMBL" id="EDP6814204.1"/>
    </source>
</evidence>
<gene>
    <name evidence="2" type="ORF">GL567_01245</name>
</gene>
<evidence type="ECO:0000313" key="3">
    <source>
        <dbReference type="Proteomes" id="UP000471322"/>
    </source>
</evidence>
<sequence>MFFYSYEPLTFITLLFLLVVFFMAKTKSKKEFQEKIIDEELASFTKAVDIFLKENKPQKALLSAKAIQFGIKNNLFNHDIKVQFCQILQENPNEKEFIVEIDHSLLS</sequence>
<feature type="transmembrane region" description="Helical" evidence="1">
    <location>
        <begin position="6"/>
        <end position="24"/>
    </location>
</feature>
<protein>
    <submittedName>
        <fullName evidence="2">Uncharacterized protein</fullName>
    </submittedName>
</protein>
<dbReference type="EMBL" id="AANNSE010000001">
    <property type="protein sequence ID" value="EDP6814204.1"/>
    <property type="molecule type" value="Genomic_DNA"/>
</dbReference>